<dbReference type="EMBL" id="JAGFBR010000009">
    <property type="protein sequence ID" value="KAH0462473.1"/>
    <property type="molecule type" value="Genomic_DNA"/>
</dbReference>
<dbReference type="AlphaFoldDB" id="A0AAV7H4M6"/>
<comment type="caution">
    <text evidence="1">The sequence shown here is derived from an EMBL/GenBank/DDBJ whole genome shotgun (WGS) entry which is preliminary data.</text>
</comment>
<gene>
    <name evidence="1" type="ORF">IEQ34_010048</name>
</gene>
<reference evidence="1 2" key="1">
    <citation type="journal article" date="2021" name="Hortic Res">
        <title>Chromosome-scale assembly of the Dendrobium chrysotoxum genome enhances the understanding of orchid evolution.</title>
        <authorList>
            <person name="Zhang Y."/>
            <person name="Zhang G.Q."/>
            <person name="Zhang D."/>
            <person name="Liu X.D."/>
            <person name="Xu X.Y."/>
            <person name="Sun W.H."/>
            <person name="Yu X."/>
            <person name="Zhu X."/>
            <person name="Wang Z.W."/>
            <person name="Zhao X."/>
            <person name="Zhong W.Y."/>
            <person name="Chen H."/>
            <person name="Yin W.L."/>
            <person name="Huang T."/>
            <person name="Niu S.C."/>
            <person name="Liu Z.J."/>
        </authorList>
    </citation>
    <scope>NUCLEOTIDE SEQUENCE [LARGE SCALE GENOMIC DNA]</scope>
    <source>
        <strain evidence="1">Lindl</strain>
    </source>
</reference>
<protein>
    <submittedName>
        <fullName evidence="1">Uncharacterized protein</fullName>
    </submittedName>
</protein>
<organism evidence="1 2">
    <name type="scientific">Dendrobium chrysotoxum</name>
    <name type="common">Orchid</name>
    <dbReference type="NCBI Taxonomy" id="161865"/>
    <lineage>
        <taxon>Eukaryota</taxon>
        <taxon>Viridiplantae</taxon>
        <taxon>Streptophyta</taxon>
        <taxon>Embryophyta</taxon>
        <taxon>Tracheophyta</taxon>
        <taxon>Spermatophyta</taxon>
        <taxon>Magnoliopsida</taxon>
        <taxon>Liliopsida</taxon>
        <taxon>Asparagales</taxon>
        <taxon>Orchidaceae</taxon>
        <taxon>Epidendroideae</taxon>
        <taxon>Malaxideae</taxon>
        <taxon>Dendrobiinae</taxon>
        <taxon>Dendrobium</taxon>
    </lineage>
</organism>
<evidence type="ECO:0000313" key="1">
    <source>
        <dbReference type="EMBL" id="KAH0462473.1"/>
    </source>
</evidence>
<dbReference type="Proteomes" id="UP000775213">
    <property type="component" value="Unassembled WGS sequence"/>
</dbReference>
<accession>A0AAV7H4M6</accession>
<proteinExistence type="predicted"/>
<evidence type="ECO:0000313" key="2">
    <source>
        <dbReference type="Proteomes" id="UP000775213"/>
    </source>
</evidence>
<name>A0AAV7H4M6_DENCH</name>
<keyword evidence="2" id="KW-1185">Reference proteome</keyword>
<sequence length="112" mass="12637">MFLAMLRAQAILTSAIKHVNLTALFLINSSKNFGTTVVNDVVSLPKLWRSSSGSRPSGIRASKNTLMIEFCVDKSYAEATFDEAVRELHERNDMALCRIREYECMRGAHGYY</sequence>